<comment type="caution">
    <text evidence="2">The sequence shown here is derived from an EMBL/GenBank/DDBJ whole genome shotgun (WGS) entry which is preliminary data.</text>
</comment>
<dbReference type="Gene3D" id="1.10.30.50">
    <property type="match status" value="1"/>
</dbReference>
<keyword evidence="3" id="KW-1185">Reference proteome</keyword>
<reference evidence="2 3" key="1">
    <citation type="submission" date="2020-04" db="EMBL/GenBank/DDBJ databases">
        <title>Draft genome of Pyxidicoccus fallax type strain.</title>
        <authorList>
            <person name="Whitworth D.E."/>
        </authorList>
    </citation>
    <scope>NUCLEOTIDE SEQUENCE [LARGE SCALE GENOMIC DNA]</scope>
    <source>
        <strain evidence="2 3">DSM 14698</strain>
    </source>
</reference>
<protein>
    <submittedName>
        <fullName evidence="2">Uncharacterized protein</fullName>
    </submittedName>
</protein>
<evidence type="ECO:0000313" key="3">
    <source>
        <dbReference type="Proteomes" id="UP000518300"/>
    </source>
</evidence>
<proteinExistence type="predicted"/>
<dbReference type="AlphaFoldDB" id="A0A848LKS3"/>
<dbReference type="RefSeq" id="WP_169347654.1">
    <property type="nucleotide sequence ID" value="NZ_JABBJJ010000134.1"/>
</dbReference>
<dbReference type="InterPro" id="IPR003615">
    <property type="entry name" value="HNH_nuc"/>
</dbReference>
<gene>
    <name evidence="2" type="ORF">HG543_26515</name>
</gene>
<evidence type="ECO:0000313" key="2">
    <source>
        <dbReference type="EMBL" id="NMO18387.1"/>
    </source>
</evidence>
<dbReference type="EMBL" id="JABBJJ010000134">
    <property type="protein sequence ID" value="NMO18387.1"/>
    <property type="molecule type" value="Genomic_DNA"/>
</dbReference>
<name>A0A848LKS3_9BACT</name>
<evidence type="ECO:0000256" key="1">
    <source>
        <dbReference type="SAM" id="MobiDB-lite"/>
    </source>
</evidence>
<dbReference type="Proteomes" id="UP000518300">
    <property type="component" value="Unassembled WGS sequence"/>
</dbReference>
<feature type="compositionally biased region" description="Polar residues" evidence="1">
    <location>
        <begin position="341"/>
        <end position="359"/>
    </location>
</feature>
<sequence length="778" mass="87025">MIPIIKGPAPSSLEEAKSQRKQDVKLFGKHGAKTRILSSKKSGTKKQAGVIYITALYRANDVKVALVRSHFGKCVYCETQILTISHGDVEHFRPKSEYTSGVQDDSGLGYFWLAYDWANLFLACQTCNETYKGTYFELMPGVDGLAPPSGRMAVDTDVFSSTERAVLINPELENPRYFIQFDPGTGVLSARETPTFFMDSARVGKMVTALGLNRPSLIAARQRYAVFLRSLFIQAIADLPTNAKHRELLVHAVTQLDKLKKEPKGEDARGIQEELTKHCQGVYTHEGALQPGGALNPAEAMKWLHFCITPRAEYTALAQDCLLTWVPALTSTLQSVMATTQTTGMTPSGSGGHTTTRDTSWPPLLLPPVRPHLERLEAAEREFVEKKTKEMNDAQEALREYYYNEVNTLVAGFDAFQKKFVSADAEERYLEWYIDLDHCNDKIEEVGGKSKEAERQRLLELLDEELTKISRGQLGPLEARLRKFSEEHVKYFQMLQTLQPSWKAVLDTFTAAEFLMDDMLMAMRTAPALDPGPTPPDAYALPDALQVFHQELGPSLAALSAGLKLRTQALQERVDALRKSYEELDIPHRRGACVLLGQPPQRCQQWMAQVSLCVRNLKGGLGKVLQEAFDQRAPHAAECEKLWQGFAETGLDTGTWQREQISHLMSLVIDLEEAMKGAAPAFVPDNASTWTRTLPPVSSTPPPTYVPVKQVKQGWSISTAKTQLDAFWAGRAKLKRPRALTKKQQAQCDELTQRDQQLRTVYQKLITFTESELFAPSV</sequence>
<organism evidence="2 3">
    <name type="scientific">Pyxidicoccus fallax</name>
    <dbReference type="NCBI Taxonomy" id="394095"/>
    <lineage>
        <taxon>Bacteria</taxon>
        <taxon>Pseudomonadati</taxon>
        <taxon>Myxococcota</taxon>
        <taxon>Myxococcia</taxon>
        <taxon>Myxococcales</taxon>
        <taxon>Cystobacterineae</taxon>
        <taxon>Myxococcaceae</taxon>
        <taxon>Pyxidicoccus</taxon>
    </lineage>
</organism>
<feature type="region of interest" description="Disordered" evidence="1">
    <location>
        <begin position="341"/>
        <end position="364"/>
    </location>
</feature>
<accession>A0A848LKS3</accession>
<dbReference type="CDD" id="cd00085">
    <property type="entry name" value="HNHc"/>
    <property type="match status" value="1"/>
</dbReference>